<evidence type="ECO:0000313" key="3">
    <source>
        <dbReference type="Proteomes" id="UP000317800"/>
    </source>
</evidence>
<evidence type="ECO:0000313" key="2">
    <source>
        <dbReference type="EMBL" id="QDP43023.1"/>
    </source>
</evidence>
<protein>
    <submittedName>
        <fullName evidence="2">Uncharacterized protein</fullName>
    </submittedName>
</protein>
<reference evidence="2 3" key="1">
    <citation type="submission" date="2019-06" db="EMBL/GenBank/DDBJ databases">
        <authorList>
            <person name="Hertel R."/>
        </authorList>
    </citation>
    <scope>NUCLEOTIDE SEQUENCE [LARGE SCALE GENOMIC DNA]</scope>
</reference>
<keyword evidence="3" id="KW-1185">Reference proteome</keyword>
<sequence>MVKERLVVFHVSVNKRTEKAVQVRIEDDLFWFPKSLVRGRKRGHNSIIIVPYWLARREGLLAVAHNGIEIYPHMFYTEEEIQATFYPNGK</sequence>
<evidence type="ECO:0000313" key="1">
    <source>
        <dbReference type="EMBL" id="QDP42796.1"/>
    </source>
</evidence>
<dbReference type="EMBL" id="MN043729">
    <property type="protein sequence ID" value="QDP43023.1"/>
    <property type="molecule type" value="Genomic_DNA"/>
</dbReference>
<gene>
    <name evidence="1" type="ORF">Goe8_c00120</name>
    <name evidence="2" type="ORF">Goe8_c02500</name>
</gene>
<organism evidence="2 3">
    <name type="scientific">Bacillus phage vB_BmeM-Goe8</name>
    <dbReference type="NCBI Taxonomy" id="2593638"/>
    <lineage>
        <taxon>Viruses</taxon>
        <taxon>Duplodnaviria</taxon>
        <taxon>Heunggongvirae</taxon>
        <taxon>Uroviricota</taxon>
        <taxon>Caudoviricetes</taxon>
        <taxon>Herelleviridae</taxon>
        <taxon>Bastillevirinae</taxon>
        <taxon>Goettingenvirus</taxon>
        <taxon>Goettingenvirus goe8</taxon>
    </lineage>
</organism>
<proteinExistence type="predicted"/>
<dbReference type="Proteomes" id="UP000317800">
    <property type="component" value="Segment"/>
</dbReference>
<accession>A0A516KN77</accession>
<name>A0A516KN77_9CAUD</name>
<dbReference type="EMBL" id="MN043729">
    <property type="protein sequence ID" value="QDP42796.1"/>
    <property type="molecule type" value="Genomic_DNA"/>
</dbReference>